<accession>W7IIL6</accession>
<reference evidence="3 4" key="1">
    <citation type="journal article" date="2014" name="Genome Announc.">
        <title>Draft Genome Sequence of the Antitrypanosomally Active Sponge-Associated Bacterium Actinokineospora sp. Strain EG49.</title>
        <authorList>
            <person name="Harjes J."/>
            <person name="Ryu T."/>
            <person name="Abdelmohsen U.R."/>
            <person name="Moitinho-Silva L."/>
            <person name="Horn H."/>
            <person name="Ravasi T."/>
            <person name="Hentschel U."/>
        </authorList>
    </citation>
    <scope>NUCLEOTIDE SEQUENCE [LARGE SCALE GENOMIC DNA]</scope>
    <source>
        <strain evidence="3 4">EG49</strain>
    </source>
</reference>
<dbReference type="PANTHER" id="PTHR48079">
    <property type="entry name" value="PROTEIN YEEZ"/>
    <property type="match status" value="1"/>
</dbReference>
<feature type="compositionally biased region" description="Basic and acidic residues" evidence="1">
    <location>
        <begin position="118"/>
        <end position="132"/>
    </location>
</feature>
<dbReference type="OrthoDB" id="7941246at2"/>
<dbReference type="PATRIC" id="fig|909613.9.peg.4134"/>
<dbReference type="GO" id="GO:0005737">
    <property type="term" value="C:cytoplasm"/>
    <property type="evidence" value="ECO:0007669"/>
    <property type="project" value="TreeGrafter"/>
</dbReference>
<dbReference type="PANTHER" id="PTHR48079:SF6">
    <property type="entry name" value="NAD(P)-BINDING DOMAIN-CONTAINING PROTEIN-RELATED"/>
    <property type="match status" value="1"/>
</dbReference>
<feature type="region of interest" description="Disordered" evidence="1">
    <location>
        <begin position="111"/>
        <end position="132"/>
    </location>
</feature>
<dbReference type="RefSeq" id="WP_035285009.1">
    <property type="nucleotide sequence ID" value="NZ_AYXG01000153.1"/>
</dbReference>
<dbReference type="STRING" id="909613.UO65_4132"/>
<dbReference type="AlphaFoldDB" id="W7IIL6"/>
<comment type="caution">
    <text evidence="3">The sequence shown here is derived from an EMBL/GenBank/DDBJ whole genome shotgun (WGS) entry which is preliminary data.</text>
</comment>
<dbReference type="Gene3D" id="3.40.50.720">
    <property type="entry name" value="NAD(P)-binding Rossmann-like Domain"/>
    <property type="match status" value="1"/>
</dbReference>
<evidence type="ECO:0000256" key="1">
    <source>
        <dbReference type="SAM" id="MobiDB-lite"/>
    </source>
</evidence>
<dbReference type="InterPro" id="IPR001509">
    <property type="entry name" value="Epimerase_deHydtase"/>
</dbReference>
<proteinExistence type="predicted"/>
<protein>
    <submittedName>
        <fullName evidence="3">Putative reductase</fullName>
    </submittedName>
</protein>
<evidence type="ECO:0000259" key="2">
    <source>
        <dbReference type="Pfam" id="PF01370"/>
    </source>
</evidence>
<dbReference type="Pfam" id="PF01370">
    <property type="entry name" value="Epimerase"/>
    <property type="match status" value="1"/>
</dbReference>
<dbReference type="eggNOG" id="COG0451">
    <property type="taxonomic scope" value="Bacteria"/>
</dbReference>
<dbReference type="Proteomes" id="UP000019277">
    <property type="component" value="Unassembled WGS sequence"/>
</dbReference>
<organism evidence="3 4">
    <name type="scientific">Actinokineospora spheciospongiae</name>
    <dbReference type="NCBI Taxonomy" id="909613"/>
    <lineage>
        <taxon>Bacteria</taxon>
        <taxon>Bacillati</taxon>
        <taxon>Actinomycetota</taxon>
        <taxon>Actinomycetes</taxon>
        <taxon>Pseudonocardiales</taxon>
        <taxon>Pseudonocardiaceae</taxon>
        <taxon>Actinokineospora</taxon>
    </lineage>
</organism>
<name>W7IIL6_9PSEU</name>
<evidence type="ECO:0000313" key="3">
    <source>
        <dbReference type="EMBL" id="EWC60560.1"/>
    </source>
</evidence>
<dbReference type="SUPFAM" id="SSF51735">
    <property type="entry name" value="NAD(P)-binding Rossmann-fold domains"/>
    <property type="match status" value="1"/>
</dbReference>
<dbReference type="InterPro" id="IPR036291">
    <property type="entry name" value="NAD(P)-bd_dom_sf"/>
</dbReference>
<dbReference type="EMBL" id="AYXG01000153">
    <property type="protein sequence ID" value="EWC60560.1"/>
    <property type="molecule type" value="Genomic_DNA"/>
</dbReference>
<gene>
    <name evidence="3" type="ORF">UO65_4132</name>
</gene>
<sequence>MRLLVLGGTRFLGRAVAAEAVTRGHEVVCAARGLAGDVPPGARLVKVDRDAPDGLAPLAGERFDAVVDVAPISYDWVSRALEALADRVGHWSFVSSVSAYADFGVPPTGVGDPLLPPRAEHGSRDTLGDDPDRYGSIKVASENAVLRAAGADRSFVVRAGLITGPGDESDRFGHWPARLARGGRVVVPDTDLRTQYVDVRDLAAWIVDAGEKGTTGVYDGIGPSGALLDLLSDVAEAVGGDVEFVRVPEERLAELRVAPWGGPRSLPLWLPATHRYMTARDAGPALAAGLTPRALVDAVAGALDRERELGLDRERKAGLSRAEEEEVLAALGGSAGE</sequence>
<evidence type="ECO:0000313" key="4">
    <source>
        <dbReference type="Proteomes" id="UP000019277"/>
    </source>
</evidence>
<keyword evidence="4" id="KW-1185">Reference proteome</keyword>
<dbReference type="GO" id="GO:0004029">
    <property type="term" value="F:aldehyde dehydrogenase (NAD+) activity"/>
    <property type="evidence" value="ECO:0007669"/>
    <property type="project" value="TreeGrafter"/>
</dbReference>
<feature type="domain" description="NAD-dependent epimerase/dehydratase" evidence="2">
    <location>
        <begin position="4"/>
        <end position="212"/>
    </location>
</feature>
<dbReference type="InterPro" id="IPR051783">
    <property type="entry name" value="NAD(P)-dependent_oxidoreduct"/>
</dbReference>